<evidence type="ECO:0000313" key="13">
    <source>
        <dbReference type="Proteomes" id="UP001256646"/>
    </source>
</evidence>
<comment type="similarity">
    <text evidence="3">In the N-terminal section; belongs to the NADH:flavin oxidoreductase/NADH oxidase family.</text>
</comment>
<name>A0ABU1EG63_9CLOT</name>
<comment type="caution">
    <text evidence="12">The sequence shown here is derived from an EMBL/GenBank/DDBJ whole genome shotgun (WGS) entry which is preliminary data.</text>
</comment>
<dbReference type="InterPro" id="IPR013785">
    <property type="entry name" value="Aldolase_TIM"/>
</dbReference>
<dbReference type="SUPFAM" id="SSF51395">
    <property type="entry name" value="FMN-linked oxidoreductases"/>
    <property type="match status" value="1"/>
</dbReference>
<dbReference type="SUPFAM" id="SSF51905">
    <property type="entry name" value="FAD/NAD(P)-binding domain"/>
    <property type="match status" value="1"/>
</dbReference>
<dbReference type="Pfam" id="PF00724">
    <property type="entry name" value="Oxidored_FMN"/>
    <property type="match status" value="1"/>
</dbReference>
<evidence type="ECO:0000256" key="3">
    <source>
        <dbReference type="ARBA" id="ARBA00011048"/>
    </source>
</evidence>
<dbReference type="RefSeq" id="WP_252214346.1">
    <property type="nucleotide sequence ID" value="NZ_JAVJAN010000014.1"/>
</dbReference>
<evidence type="ECO:0000256" key="6">
    <source>
        <dbReference type="ARBA" id="ARBA00022723"/>
    </source>
</evidence>
<protein>
    <submittedName>
        <fullName evidence="12">FAD-dependent oxidoreductase</fullName>
    </submittedName>
</protein>
<evidence type="ECO:0000259" key="10">
    <source>
        <dbReference type="Pfam" id="PF00724"/>
    </source>
</evidence>
<dbReference type="PRINTS" id="PR00411">
    <property type="entry name" value="PNDRDTASEI"/>
</dbReference>
<evidence type="ECO:0000256" key="1">
    <source>
        <dbReference type="ARBA" id="ARBA00001917"/>
    </source>
</evidence>
<proteinExistence type="inferred from homology"/>
<evidence type="ECO:0000259" key="11">
    <source>
        <dbReference type="Pfam" id="PF07992"/>
    </source>
</evidence>
<accession>A0ABU1EG63</accession>
<keyword evidence="6" id="KW-0479">Metal-binding</keyword>
<evidence type="ECO:0000256" key="2">
    <source>
        <dbReference type="ARBA" id="ARBA00001966"/>
    </source>
</evidence>
<evidence type="ECO:0000256" key="9">
    <source>
        <dbReference type="ARBA" id="ARBA00023014"/>
    </source>
</evidence>
<reference evidence="12 13" key="1">
    <citation type="submission" date="2023-09" db="EMBL/GenBank/DDBJ databases">
        <authorList>
            <person name="Zhai L."/>
        </authorList>
    </citation>
    <scope>NUCLEOTIDE SEQUENCE [LARGE SCALE GENOMIC DNA]</scope>
    <source>
        <strain evidence="12 13">5 N-1</strain>
    </source>
</reference>
<comment type="cofactor">
    <cofactor evidence="2">
        <name>[4Fe-4S] cluster</name>
        <dbReference type="ChEBI" id="CHEBI:49883"/>
    </cofactor>
</comment>
<evidence type="ECO:0000313" key="12">
    <source>
        <dbReference type="EMBL" id="MDR5587153.1"/>
    </source>
</evidence>
<organism evidence="12 13">
    <name type="scientific">Clostridium aquiflavi</name>
    <dbReference type="NCBI Taxonomy" id="3073603"/>
    <lineage>
        <taxon>Bacteria</taxon>
        <taxon>Bacillati</taxon>
        <taxon>Bacillota</taxon>
        <taxon>Clostridia</taxon>
        <taxon>Eubacteriales</taxon>
        <taxon>Clostridiaceae</taxon>
        <taxon>Clostridium</taxon>
    </lineage>
</organism>
<keyword evidence="8" id="KW-0408">Iron</keyword>
<dbReference type="Pfam" id="PF07992">
    <property type="entry name" value="Pyr_redox_2"/>
    <property type="match status" value="1"/>
</dbReference>
<keyword evidence="9" id="KW-0411">Iron-sulfur</keyword>
<dbReference type="InterPro" id="IPR036188">
    <property type="entry name" value="FAD/NAD-bd_sf"/>
</dbReference>
<dbReference type="PRINTS" id="PR00368">
    <property type="entry name" value="FADPNR"/>
</dbReference>
<evidence type="ECO:0000256" key="7">
    <source>
        <dbReference type="ARBA" id="ARBA00023002"/>
    </source>
</evidence>
<evidence type="ECO:0000256" key="5">
    <source>
        <dbReference type="ARBA" id="ARBA00022643"/>
    </source>
</evidence>
<dbReference type="PANTHER" id="PTHR42917:SF2">
    <property type="entry name" value="2,4-DIENOYL-COA REDUCTASE [(2E)-ENOYL-COA-PRODUCING]"/>
    <property type="match status" value="1"/>
</dbReference>
<dbReference type="InterPro" id="IPR023753">
    <property type="entry name" value="FAD/NAD-binding_dom"/>
</dbReference>
<keyword evidence="7" id="KW-0560">Oxidoreductase</keyword>
<keyword evidence="13" id="KW-1185">Reference proteome</keyword>
<dbReference type="Gene3D" id="3.50.50.60">
    <property type="entry name" value="FAD/NAD(P)-binding domain"/>
    <property type="match status" value="1"/>
</dbReference>
<keyword evidence="5" id="KW-0288">FMN</keyword>
<dbReference type="Proteomes" id="UP001256646">
    <property type="component" value="Unassembled WGS sequence"/>
</dbReference>
<evidence type="ECO:0000256" key="8">
    <source>
        <dbReference type="ARBA" id="ARBA00023004"/>
    </source>
</evidence>
<feature type="domain" description="FAD/NAD(P)-binding" evidence="11">
    <location>
        <begin position="405"/>
        <end position="650"/>
    </location>
</feature>
<feature type="domain" description="NADH:flavin oxidoreductase/NADH oxidase N-terminal" evidence="10">
    <location>
        <begin position="7"/>
        <end position="357"/>
    </location>
</feature>
<dbReference type="Gene3D" id="3.20.20.70">
    <property type="entry name" value="Aldolase class I"/>
    <property type="match status" value="1"/>
</dbReference>
<evidence type="ECO:0000256" key="4">
    <source>
        <dbReference type="ARBA" id="ARBA00022630"/>
    </source>
</evidence>
<dbReference type="EMBL" id="JAVJAN010000014">
    <property type="protein sequence ID" value="MDR5587153.1"/>
    <property type="molecule type" value="Genomic_DNA"/>
</dbReference>
<keyword evidence="4" id="KW-0285">Flavoprotein</keyword>
<gene>
    <name evidence="12" type="ORF">RGC78_06690</name>
</gene>
<dbReference type="PANTHER" id="PTHR42917">
    <property type="entry name" value="2,4-DIENOYL-COA REDUCTASE"/>
    <property type="match status" value="1"/>
</dbReference>
<dbReference type="InterPro" id="IPR051793">
    <property type="entry name" value="NADH:flavin_oxidoreductase"/>
</dbReference>
<dbReference type="InterPro" id="IPR001155">
    <property type="entry name" value="OxRdtase_FMN_N"/>
</dbReference>
<sequence length="668" mass="73186">MNKKYSKLFEPIKIGKVEIPNRYSMAPMGPVGFTSEQGAFNKAGIDYYVERAKGGTGLIITGICNVENDIEPLQNPSIPCVTKSPLHFVQSGKILTERVHAYGAKIFLQLTAGLGRSGIPSFLKGKCVAPSAQENRWDANIKHRELATEEVKTYIQKFAMSAAIAKKSGFDGVEIHAVHEGYLLDQFAISFYNKRTDEFGGSLENRLRFATEIVKSIKAVCGEDFPVSLRYSLKSMMKGLREGALPGEEFVEVGRDYEEGLQAAKILVEAGYDALNVDVGTYDSWYWNHPPMYFEDGMYRSFGKMVKEVVDVPVILAGRMDNPDIALTSLENGEADIIGLGRPLLADPYLPKKIRVGKIDDVRPCLSCHEGCMGRIEKASGLSCAVNPACGREATYGISKADEAKKVLVIGGGISGLEFARVSALRGHEVELHEKSNKLGGNIIPGGAPNFKKDDYHLVNWYTKAVKDAGVKVFMESEMTAEKIKESKFDVVVVATGSNPIMLNLPGFDNGKVVTADKILLNPESAGQKVVVVGAGLVGCETALWLAQKGREVTIVEASKEILGGPHNLPFMNYDMLKNLLKYENVKIITSTSIAAANDEGAIVKNSDGIEEILEADTVIMSIGYRSNKNLYDELKMEIEDLYILGDAKQVKNIMYAIWDAYEVARSI</sequence>
<comment type="cofactor">
    <cofactor evidence="1">
        <name>FMN</name>
        <dbReference type="ChEBI" id="CHEBI:58210"/>
    </cofactor>
</comment>
<dbReference type="Gene3D" id="3.40.50.720">
    <property type="entry name" value="NAD(P)-binding Rossmann-like Domain"/>
    <property type="match status" value="1"/>
</dbReference>